<dbReference type="AlphaFoldDB" id="A0A0U9HSQ3"/>
<organism evidence="1 2">
    <name type="scientific">Klebsormidium nitens</name>
    <name type="common">Green alga</name>
    <name type="synonym">Ulothrix nitens</name>
    <dbReference type="NCBI Taxonomy" id="105231"/>
    <lineage>
        <taxon>Eukaryota</taxon>
        <taxon>Viridiplantae</taxon>
        <taxon>Streptophyta</taxon>
        <taxon>Klebsormidiophyceae</taxon>
        <taxon>Klebsormidiales</taxon>
        <taxon>Klebsormidiaceae</taxon>
        <taxon>Klebsormidium</taxon>
    </lineage>
</organism>
<accession>A0A0U9HSQ3</accession>
<evidence type="ECO:0000313" key="2">
    <source>
        <dbReference type="Proteomes" id="UP000054558"/>
    </source>
</evidence>
<dbReference type="OMA" id="FMQWRAT"/>
<dbReference type="InterPro" id="IPR018971">
    <property type="entry name" value="DUF1997"/>
</dbReference>
<sequence>MLRYASLKCMTTISAKPGLIWYCFHQARSMQSVHASARTLSHASPPYIADSTVATNSDSLNRVPPMIQPRFQSTYAPTQSKAFRRLGRSAHQVASSDWVCESCSNRFLAGDQRVWDQGQSLRAGGQTAGKGQGKVTAQWFHFNSRKSLNVSLQEGIPGVDEYLRDTERIVHIAFPDRRRLQYRGDGLWRATLKPVTFFTISATPVTDVRTWYENGALQIASDRVVLDLAGLPPQFHNIDLRLNLRGSLTRVKTSPRGSSNCALDGSVDLGVGVDLPAPLAFIPAPAVNAVGTAILEGILIAMESALRRGLVEDYRRWCIEKRSKIGEARQEQGVQIR</sequence>
<dbReference type="PANTHER" id="PTHR34133">
    <property type="entry name" value="OS07G0633000 PROTEIN"/>
    <property type="match status" value="1"/>
</dbReference>
<keyword evidence="2" id="KW-1185">Reference proteome</keyword>
<reference evidence="1 2" key="1">
    <citation type="journal article" date="2014" name="Nat. Commun.">
        <title>Klebsormidium flaccidum genome reveals primary factors for plant terrestrial adaptation.</title>
        <authorList>
            <person name="Hori K."/>
            <person name="Maruyama F."/>
            <person name="Fujisawa T."/>
            <person name="Togashi T."/>
            <person name="Yamamoto N."/>
            <person name="Seo M."/>
            <person name="Sato S."/>
            <person name="Yamada T."/>
            <person name="Mori H."/>
            <person name="Tajima N."/>
            <person name="Moriyama T."/>
            <person name="Ikeuchi M."/>
            <person name="Watanabe M."/>
            <person name="Wada H."/>
            <person name="Kobayashi K."/>
            <person name="Saito M."/>
            <person name="Masuda T."/>
            <person name="Sasaki-Sekimoto Y."/>
            <person name="Mashiguchi K."/>
            <person name="Awai K."/>
            <person name="Shimojima M."/>
            <person name="Masuda S."/>
            <person name="Iwai M."/>
            <person name="Nobusawa T."/>
            <person name="Narise T."/>
            <person name="Kondo S."/>
            <person name="Saito H."/>
            <person name="Sato R."/>
            <person name="Murakawa M."/>
            <person name="Ihara Y."/>
            <person name="Oshima-Yamada Y."/>
            <person name="Ohtaka K."/>
            <person name="Satoh M."/>
            <person name="Sonobe K."/>
            <person name="Ishii M."/>
            <person name="Ohtani R."/>
            <person name="Kanamori-Sato M."/>
            <person name="Honoki R."/>
            <person name="Miyazaki D."/>
            <person name="Mochizuki H."/>
            <person name="Umetsu J."/>
            <person name="Higashi K."/>
            <person name="Shibata D."/>
            <person name="Kamiya Y."/>
            <person name="Sato N."/>
            <person name="Nakamura Y."/>
            <person name="Tabata S."/>
            <person name="Ida S."/>
            <person name="Kurokawa K."/>
            <person name="Ohta H."/>
        </authorList>
    </citation>
    <scope>NUCLEOTIDE SEQUENCE [LARGE SCALE GENOMIC DNA]</scope>
    <source>
        <strain evidence="1 2">NIES-2285</strain>
    </source>
</reference>
<dbReference type="PANTHER" id="PTHR34133:SF8">
    <property type="entry name" value="OS07G0633000 PROTEIN"/>
    <property type="match status" value="1"/>
</dbReference>
<evidence type="ECO:0000313" key="1">
    <source>
        <dbReference type="EMBL" id="GAQ82484.1"/>
    </source>
</evidence>
<protein>
    <submittedName>
        <fullName evidence="1">Uncharacterized protein</fullName>
    </submittedName>
</protein>
<dbReference type="OrthoDB" id="2015514at2759"/>
<proteinExistence type="predicted"/>
<gene>
    <name evidence="1" type="ORF">KFL_001130030</name>
</gene>
<dbReference type="EMBL" id="DF237062">
    <property type="protein sequence ID" value="GAQ82484.1"/>
    <property type="molecule type" value="Genomic_DNA"/>
</dbReference>
<dbReference type="Proteomes" id="UP000054558">
    <property type="component" value="Unassembled WGS sequence"/>
</dbReference>
<name>A0A0U9HSQ3_KLENI</name>
<dbReference type="Pfam" id="PF09366">
    <property type="entry name" value="DUF1997"/>
    <property type="match status" value="1"/>
</dbReference>